<keyword evidence="2" id="KW-0067">ATP-binding</keyword>
<dbReference type="GO" id="GO:0005543">
    <property type="term" value="F:phospholipid binding"/>
    <property type="evidence" value="ECO:0007669"/>
    <property type="project" value="InterPro"/>
</dbReference>
<feature type="region of interest" description="Disordered" evidence="3">
    <location>
        <begin position="574"/>
        <end position="634"/>
    </location>
</feature>
<dbReference type="PROSITE" id="PS50011">
    <property type="entry name" value="PROTEIN_KINASE_DOM"/>
    <property type="match status" value="2"/>
</dbReference>
<comment type="caution">
    <text evidence="5">The sequence shown here is derived from an EMBL/GenBank/DDBJ whole genome shotgun (WGS) entry which is preliminary data.</text>
</comment>
<dbReference type="SUPFAM" id="SSF56112">
    <property type="entry name" value="Protein kinase-like (PK-like)"/>
    <property type="match status" value="2"/>
</dbReference>
<keyword evidence="1" id="KW-0547">Nucleotide-binding</keyword>
<evidence type="ECO:0000313" key="5">
    <source>
        <dbReference type="EMBL" id="CAG9314063.1"/>
    </source>
</evidence>
<feature type="domain" description="Protein kinase" evidence="4">
    <location>
        <begin position="1"/>
        <end position="273"/>
    </location>
</feature>
<dbReference type="InterPro" id="IPR011009">
    <property type="entry name" value="Kinase-like_dom_sf"/>
</dbReference>
<dbReference type="PANTHER" id="PTHR44329">
    <property type="entry name" value="SERINE/THREONINE-PROTEIN KINASE TNNI3K-RELATED"/>
    <property type="match status" value="1"/>
</dbReference>
<dbReference type="Gene3D" id="1.25.40.90">
    <property type="match status" value="1"/>
</dbReference>
<name>A0AAU9ILL6_9CILI</name>
<reference evidence="5" key="1">
    <citation type="submission" date="2021-09" db="EMBL/GenBank/DDBJ databases">
        <authorList>
            <consortium name="AG Swart"/>
            <person name="Singh M."/>
            <person name="Singh A."/>
            <person name="Seah K."/>
            <person name="Emmerich C."/>
        </authorList>
    </citation>
    <scope>NUCLEOTIDE SEQUENCE</scope>
    <source>
        <strain evidence="5">ATCC30299</strain>
    </source>
</reference>
<keyword evidence="6" id="KW-1185">Reference proteome</keyword>
<evidence type="ECO:0000313" key="6">
    <source>
        <dbReference type="Proteomes" id="UP001162131"/>
    </source>
</evidence>
<protein>
    <recommendedName>
        <fullName evidence="4">Protein kinase domain-containing protein</fullName>
    </recommendedName>
</protein>
<dbReference type="PRINTS" id="PR00109">
    <property type="entry name" value="TYRKINASE"/>
</dbReference>
<dbReference type="AlphaFoldDB" id="A0AAU9ILL6"/>
<dbReference type="Pfam" id="PF07651">
    <property type="entry name" value="ANTH"/>
    <property type="match status" value="1"/>
</dbReference>
<dbReference type="Proteomes" id="UP001162131">
    <property type="component" value="Unassembled WGS sequence"/>
</dbReference>
<dbReference type="Pfam" id="PF07714">
    <property type="entry name" value="PK_Tyr_Ser-Thr"/>
    <property type="match status" value="1"/>
</dbReference>
<dbReference type="Pfam" id="PF00069">
    <property type="entry name" value="Pkinase"/>
    <property type="match status" value="1"/>
</dbReference>
<feature type="compositionally biased region" description="Polar residues" evidence="3">
    <location>
        <begin position="606"/>
        <end position="622"/>
    </location>
</feature>
<evidence type="ECO:0000256" key="1">
    <source>
        <dbReference type="ARBA" id="ARBA00022741"/>
    </source>
</evidence>
<dbReference type="CDD" id="cd00180">
    <property type="entry name" value="PKc"/>
    <property type="match status" value="1"/>
</dbReference>
<evidence type="ECO:0000256" key="2">
    <source>
        <dbReference type="ARBA" id="ARBA00022840"/>
    </source>
</evidence>
<dbReference type="GO" id="GO:0004674">
    <property type="term" value="F:protein serine/threonine kinase activity"/>
    <property type="evidence" value="ECO:0007669"/>
    <property type="project" value="UniProtKB-KW"/>
</dbReference>
<accession>A0AAU9ILL6</accession>
<dbReference type="InterPro" id="IPR008271">
    <property type="entry name" value="Ser/Thr_kinase_AS"/>
</dbReference>
<gene>
    <name evidence="5" type="ORF">BSTOLATCC_MIC9860</name>
</gene>
<dbReference type="InterPro" id="IPR008942">
    <property type="entry name" value="ENTH_VHS"/>
</dbReference>
<feature type="domain" description="Protein kinase" evidence="4">
    <location>
        <begin position="653"/>
        <end position="918"/>
    </location>
</feature>
<evidence type="ECO:0000256" key="3">
    <source>
        <dbReference type="SAM" id="MobiDB-lite"/>
    </source>
</evidence>
<dbReference type="SUPFAM" id="SSF48464">
    <property type="entry name" value="ENTH/VHS domain"/>
    <property type="match status" value="1"/>
</dbReference>
<dbReference type="GO" id="GO:0005524">
    <property type="term" value="F:ATP binding"/>
    <property type="evidence" value="ECO:0007669"/>
    <property type="project" value="UniProtKB-KW"/>
</dbReference>
<dbReference type="Gene3D" id="3.30.200.20">
    <property type="entry name" value="Phosphorylase Kinase, domain 1"/>
    <property type="match status" value="1"/>
</dbReference>
<dbReference type="InterPro" id="IPR000719">
    <property type="entry name" value="Prot_kinase_dom"/>
</dbReference>
<dbReference type="CDD" id="cd13999">
    <property type="entry name" value="STKc_MAP3K-like"/>
    <property type="match status" value="1"/>
</dbReference>
<dbReference type="SMART" id="SM00220">
    <property type="entry name" value="S_TKc"/>
    <property type="match status" value="2"/>
</dbReference>
<proteinExistence type="predicted"/>
<sequence length="918" mass="105109">MIGPVTVGDTIRFSKLPVRITEVLISTPIFKTCIGKDPENRALFIKQFNLINNEEAFRREVKAYQLIGSHPKIVTMLDYTEGSHNWGAILFEHCADCDLRDFITEKEINEDKVMVLLSDLILALHHIHQKNLSHRNLKPENIIVTVDLKFKLANFQSSISEEEVNGLYGPDLSEDIEANTPVDYRSPEQLDLIPGYPVGIQVDMWGLGCLLYELLYKEHPFGQNLQDQLRGNFKTENKHMKAWWRGLFTRLFEVNPRERATSLEIITLIHDKKANKNQDEAAEESSKSSGLSSIFMKSSNSWVKAVTADNDHIPDTGYLNKLIEKAWKKPFKISKFYKSLMNRSIDKGIVAMKALYVLHKYFMFGPRQVLMAEDQINQFLECVQHSWESPNKSKKDKQTDYFRDLIKEYSSILKEKHRLHIETRTLGNWTDNEINELPQIEALLTYWRKLIRTTESFFSMKGDLSRFWAIISALLLEEQERLDLLTKQSLKQVLPSDKIADLSSIYNQNQQSTLSLITVFRQNNPAILLPQFSVLQQNKNRGSIVDVLKNRRLTQPIYNERRVSNEKINTGEARFSNREEFKSPAEAKSATLGHGTECSSEAEPYTTCTSQTILQTPETPKSINGKPLSKSAKKADPWASFQESPWIIHSNELTREEEIGSGSSCTVYKGLYRYTPVAIKVMRNSSIPGAMENEFNREITTMMRLRHPNLVLFMGACIESQFSIVTEFCAGGSLFKLLYEDREVKLSWKQRIKIAKDVAYGMAYLHGNNPPIIYRDLKSLNLLLAEPVTSPSDNVLIKIADFGISKFIEDEHMTGLMGTCHWMAPEVLASQPYSLEADVYSFGVVLWEILSRETPYRGVNPATIPYKVLQLGERPDITKIPQTTPVELRDLITTCWSSNQKDRPSFSKILEILNTLTF</sequence>
<dbReference type="InterPro" id="IPR051681">
    <property type="entry name" value="Ser/Thr_Kinases-Pseudokinases"/>
</dbReference>
<dbReference type="InterPro" id="IPR011417">
    <property type="entry name" value="ANTH_dom"/>
</dbReference>
<dbReference type="PANTHER" id="PTHR44329:SF298">
    <property type="entry name" value="MIXED LINEAGE KINASE DOMAIN-LIKE PROTEIN"/>
    <property type="match status" value="1"/>
</dbReference>
<feature type="compositionally biased region" description="Basic and acidic residues" evidence="3">
    <location>
        <begin position="575"/>
        <end position="585"/>
    </location>
</feature>
<organism evidence="5 6">
    <name type="scientific">Blepharisma stoltei</name>
    <dbReference type="NCBI Taxonomy" id="1481888"/>
    <lineage>
        <taxon>Eukaryota</taxon>
        <taxon>Sar</taxon>
        <taxon>Alveolata</taxon>
        <taxon>Ciliophora</taxon>
        <taxon>Postciliodesmatophora</taxon>
        <taxon>Heterotrichea</taxon>
        <taxon>Heterotrichida</taxon>
        <taxon>Blepharismidae</taxon>
        <taxon>Blepharisma</taxon>
    </lineage>
</organism>
<dbReference type="EMBL" id="CAJZBQ010000011">
    <property type="protein sequence ID" value="CAG9314063.1"/>
    <property type="molecule type" value="Genomic_DNA"/>
</dbReference>
<dbReference type="PROSITE" id="PS00108">
    <property type="entry name" value="PROTEIN_KINASE_ST"/>
    <property type="match status" value="1"/>
</dbReference>
<dbReference type="Gene3D" id="1.10.510.10">
    <property type="entry name" value="Transferase(Phosphotransferase) domain 1"/>
    <property type="match status" value="2"/>
</dbReference>
<dbReference type="InterPro" id="IPR001245">
    <property type="entry name" value="Ser-Thr/Tyr_kinase_cat_dom"/>
</dbReference>
<evidence type="ECO:0000259" key="4">
    <source>
        <dbReference type="PROSITE" id="PS50011"/>
    </source>
</evidence>